<dbReference type="InterPro" id="IPR041679">
    <property type="entry name" value="DNA2/NAM7-like_C"/>
</dbReference>
<evidence type="ECO:0000313" key="4">
    <source>
        <dbReference type="Proteomes" id="UP000287144"/>
    </source>
</evidence>
<name>A0A428ULR0_9HYPO</name>
<dbReference type="STRING" id="1325735.A0A428ULR0"/>
<dbReference type="Gene3D" id="4.10.60.10">
    <property type="entry name" value="Zinc finger, CCHC-type"/>
    <property type="match status" value="1"/>
</dbReference>
<comment type="caution">
    <text evidence="3">The sequence shown here is derived from an EMBL/GenBank/DDBJ whole genome shotgun (WGS) entry which is preliminary data.</text>
</comment>
<evidence type="ECO:0000313" key="3">
    <source>
        <dbReference type="EMBL" id="RSM15251.1"/>
    </source>
</evidence>
<dbReference type="GO" id="GO:0003676">
    <property type="term" value="F:nucleic acid binding"/>
    <property type="evidence" value="ECO:0007669"/>
    <property type="project" value="InterPro"/>
</dbReference>
<reference evidence="3 4" key="1">
    <citation type="submission" date="2017-06" db="EMBL/GenBank/DDBJ databases">
        <title>Comparative genomic analysis of Ambrosia Fusariam Clade fungi.</title>
        <authorList>
            <person name="Stajich J.E."/>
            <person name="Carrillo J."/>
            <person name="Kijimoto T."/>
            <person name="Eskalen A."/>
            <person name="O'Donnell K."/>
            <person name="Kasson M."/>
        </authorList>
    </citation>
    <scope>NUCLEOTIDE SEQUENCE [LARGE SCALE GENOMIC DNA]</scope>
    <source>
        <strain evidence="3 4">NRRL62579</strain>
    </source>
</reference>
<dbReference type="InterPro" id="IPR036875">
    <property type="entry name" value="Znf_CCHC_sf"/>
</dbReference>
<dbReference type="Gene3D" id="3.40.50.300">
    <property type="entry name" value="P-loop containing nucleotide triphosphate hydrolases"/>
    <property type="match status" value="1"/>
</dbReference>
<dbReference type="SMART" id="SM00343">
    <property type="entry name" value="ZnF_C2HC"/>
    <property type="match status" value="3"/>
</dbReference>
<dbReference type="SUPFAM" id="SSF57756">
    <property type="entry name" value="Retrovirus zinc finger-like domains"/>
    <property type="match status" value="1"/>
</dbReference>
<evidence type="ECO:0000259" key="2">
    <source>
        <dbReference type="PROSITE" id="PS50158"/>
    </source>
</evidence>
<dbReference type="PROSITE" id="PS50158">
    <property type="entry name" value="ZF_CCHC"/>
    <property type="match status" value="1"/>
</dbReference>
<evidence type="ECO:0000256" key="1">
    <source>
        <dbReference type="PROSITE-ProRule" id="PRU00047"/>
    </source>
</evidence>
<organism evidence="3 4">
    <name type="scientific">Fusarium oligoseptatum</name>
    <dbReference type="NCBI Taxonomy" id="2604345"/>
    <lineage>
        <taxon>Eukaryota</taxon>
        <taxon>Fungi</taxon>
        <taxon>Dikarya</taxon>
        <taxon>Ascomycota</taxon>
        <taxon>Pezizomycotina</taxon>
        <taxon>Sordariomycetes</taxon>
        <taxon>Hypocreomycetidae</taxon>
        <taxon>Hypocreales</taxon>
        <taxon>Nectriaceae</taxon>
        <taxon>Fusarium</taxon>
        <taxon>Fusarium solani species complex</taxon>
    </lineage>
</organism>
<keyword evidence="4" id="KW-1185">Reference proteome</keyword>
<dbReference type="Proteomes" id="UP000287144">
    <property type="component" value="Unassembled WGS sequence"/>
</dbReference>
<dbReference type="EMBL" id="NKCK01000004">
    <property type="protein sequence ID" value="RSM15251.1"/>
    <property type="molecule type" value="Genomic_DNA"/>
</dbReference>
<keyword evidence="1" id="KW-0479">Metal-binding</keyword>
<dbReference type="InterPro" id="IPR001878">
    <property type="entry name" value="Znf_CCHC"/>
</dbReference>
<feature type="domain" description="CCHC-type" evidence="2">
    <location>
        <begin position="349"/>
        <end position="364"/>
    </location>
</feature>
<accession>A0A428ULR0</accession>
<sequence length="385" mass="43408">MEDRCVFQIPAWEGPDQFLAIINSLEREDLLPQHGESCTMFFPECHPSSDEEMEEELQTVVHNFFCNAVLPSRTAEGPREFMLTAAADYLARELTDDEVKELSMSDLWHRNRRSQHAVLQRHDVGPSWSAQLASISSKPSGLRGGTSQINKIHKAWILEHVGNILDSGLTGLGENSGKPVNILVIALYRAQVTELLMEIKSLINQGRFSKDILTRLKVKTLDDAQGDEADIVFVDYVAVNHPGFTAESFRGTLALTRARGMTILLLNRGTFVGYERREESIERSNHLFRIYNWHASRQLVQRFSGCLHYEILDHVTSECKGAVDYSTEEVCEHPSCGKKGHNAATCPTRRCLNCREVGHSANECSYDIICSRCGRPGHHYLVCDF</sequence>
<keyword evidence="1" id="KW-0862">Zinc</keyword>
<protein>
    <recommendedName>
        <fullName evidence="2">CCHC-type domain-containing protein</fullName>
    </recommendedName>
</protein>
<dbReference type="AlphaFoldDB" id="A0A428ULR0"/>
<dbReference type="InterPro" id="IPR027417">
    <property type="entry name" value="P-loop_NTPase"/>
</dbReference>
<proteinExistence type="predicted"/>
<keyword evidence="1" id="KW-0863">Zinc-finger</keyword>
<gene>
    <name evidence="3" type="ORF">CEP52_000942</name>
</gene>
<dbReference type="Pfam" id="PF13087">
    <property type="entry name" value="AAA_12"/>
    <property type="match status" value="1"/>
</dbReference>
<dbReference type="GO" id="GO:0008270">
    <property type="term" value="F:zinc ion binding"/>
    <property type="evidence" value="ECO:0007669"/>
    <property type="project" value="UniProtKB-KW"/>
</dbReference>